<organism evidence="1">
    <name type="scientific">Anguilla anguilla</name>
    <name type="common">European freshwater eel</name>
    <name type="synonym">Muraena anguilla</name>
    <dbReference type="NCBI Taxonomy" id="7936"/>
    <lineage>
        <taxon>Eukaryota</taxon>
        <taxon>Metazoa</taxon>
        <taxon>Chordata</taxon>
        <taxon>Craniata</taxon>
        <taxon>Vertebrata</taxon>
        <taxon>Euteleostomi</taxon>
        <taxon>Actinopterygii</taxon>
        <taxon>Neopterygii</taxon>
        <taxon>Teleostei</taxon>
        <taxon>Anguilliformes</taxon>
        <taxon>Anguillidae</taxon>
        <taxon>Anguilla</taxon>
    </lineage>
</organism>
<dbReference type="EMBL" id="GBXM01010073">
    <property type="protein sequence ID" value="JAH98504.1"/>
    <property type="molecule type" value="Transcribed_RNA"/>
</dbReference>
<accession>A0A0E9X7B8</accession>
<sequence>MTLRRVGAHQRCIRPSLSDTRDSHLKGKLAAAVSRGGRSLSDNPVLFETVEVPKKCFTLQASCEDDYVSDTPIRLYQPSVRFSIESGKTTSVQYTAQSVEVRSVKGHYLIFGYATNKAT</sequence>
<reference evidence="1" key="2">
    <citation type="journal article" date="2015" name="Fish Shellfish Immunol.">
        <title>Early steps in the European eel (Anguilla anguilla)-Vibrio vulnificus interaction in the gills: Role of the RtxA13 toxin.</title>
        <authorList>
            <person name="Callol A."/>
            <person name="Pajuelo D."/>
            <person name="Ebbesson L."/>
            <person name="Teles M."/>
            <person name="MacKenzie S."/>
            <person name="Amaro C."/>
        </authorList>
    </citation>
    <scope>NUCLEOTIDE SEQUENCE</scope>
</reference>
<reference evidence="1" key="1">
    <citation type="submission" date="2014-11" db="EMBL/GenBank/DDBJ databases">
        <authorList>
            <person name="Amaro Gonzalez C."/>
        </authorList>
    </citation>
    <scope>NUCLEOTIDE SEQUENCE</scope>
</reference>
<proteinExistence type="predicted"/>
<name>A0A0E9X7B8_ANGAN</name>
<dbReference type="AlphaFoldDB" id="A0A0E9X7B8"/>
<evidence type="ECO:0000313" key="1">
    <source>
        <dbReference type="EMBL" id="JAH98504.1"/>
    </source>
</evidence>
<protein>
    <submittedName>
        <fullName evidence="1">Uncharacterized protein</fullName>
    </submittedName>
</protein>